<evidence type="ECO:0000313" key="1">
    <source>
        <dbReference type="EMBL" id="GAA6143953.1"/>
    </source>
</evidence>
<organism evidence="1 2">
    <name type="scientific">Thalassolituus maritimus</name>
    <dbReference type="NCBI Taxonomy" id="484498"/>
    <lineage>
        <taxon>Bacteria</taxon>
        <taxon>Pseudomonadati</taxon>
        <taxon>Pseudomonadota</taxon>
        <taxon>Gammaproteobacteria</taxon>
        <taxon>Oceanospirillales</taxon>
        <taxon>Oceanospirillaceae</taxon>
        <taxon>Thalassolituus</taxon>
    </lineage>
</organism>
<keyword evidence="2" id="KW-1185">Reference proteome</keyword>
<evidence type="ECO:0000313" key="2">
    <source>
        <dbReference type="Proteomes" id="UP001481413"/>
    </source>
</evidence>
<dbReference type="RefSeq" id="WP_353292905.1">
    <property type="nucleotide sequence ID" value="NZ_BAABWH010000001.1"/>
</dbReference>
<dbReference type="SUPFAM" id="SSF53850">
    <property type="entry name" value="Periplasmic binding protein-like II"/>
    <property type="match status" value="1"/>
</dbReference>
<protein>
    <submittedName>
        <fullName evidence="1">ABC transporter substrate-binding protein</fullName>
    </submittedName>
</protein>
<dbReference type="EMBL" id="BAABWH010000001">
    <property type="protein sequence ID" value="GAA6143953.1"/>
    <property type="molecule type" value="Genomic_DNA"/>
</dbReference>
<reference evidence="1 2" key="1">
    <citation type="submission" date="2024-04" db="EMBL/GenBank/DDBJ databases">
        <title>Draft genome sequence of Thalassolituus maritimus NBRC 116585.</title>
        <authorList>
            <person name="Miyakawa T."/>
            <person name="Kusuya Y."/>
            <person name="Miura T."/>
        </authorList>
    </citation>
    <scope>NUCLEOTIDE SEQUENCE [LARGE SCALE GENOMIC DNA]</scope>
    <source>
        <strain evidence="1 2">5NW40-0001</strain>
    </source>
</reference>
<accession>A0ABP9ZUY7</accession>
<dbReference type="Proteomes" id="UP001481413">
    <property type="component" value="Unassembled WGS sequence"/>
</dbReference>
<name>A0ABP9ZUY7_9GAMM</name>
<proteinExistence type="predicted"/>
<sequence length="255" mass="28423">MKLLFVFSVLVIWLQSVYAEETVSGTEQRPLRVVIPFLGDAPGQGPEHPLVDVIRQWGKTSGRAMTIERFPFKRSLMMAANGEADFHFPLIKDQDASDQGLPFAYSSTVVHTVNFVLYTRRGEDIDLSQPEKYRIATHGGHGNLLPFPVTEDHTIEGSLRKLDTGRIDAFIFADSGGDPVLLDLGLMNIERRLYKVYDVHAVLSHDKKGGEVDEFITESTKTMSRELLGLAGVDQPYHDWQVGDDSIPALVNAVK</sequence>
<gene>
    <name evidence="1" type="ORF">NBRC116585_00700</name>
</gene>
<comment type="caution">
    <text evidence="1">The sequence shown here is derived from an EMBL/GenBank/DDBJ whole genome shotgun (WGS) entry which is preliminary data.</text>
</comment>